<sequence>MKKILVGAIFVTLFITLVYYTWIYFVVGFVGYIIFYLIKKRNKNKQSYPTSLLPSKKNSEVESSSTVSVDNDSPIFDSRYQNIMLHRPQWSDFIEGDYYDAFDDSYHTPEGYKLRELLLLVWWGKTQKGRILDVRIPRYYYDRYHLNPNEVTKRFFADGLLEYNEETNLVKPTPFGKEVQQKYSKLWEIHSLKEYYANLDKEFANWDLNNFLLSRHKQKLEYYKASVKFYDEVARFLRKNYPKEEHDILYYQDSKYADEANIARLTELIATFE</sequence>
<dbReference type="EMBL" id="JJMT01000015">
    <property type="protein sequence ID" value="KEO44889.1"/>
    <property type="molecule type" value="Genomic_DNA"/>
</dbReference>
<protein>
    <submittedName>
        <fullName evidence="2">Uncharacterized protein</fullName>
    </submittedName>
</protein>
<comment type="caution">
    <text evidence="2">The sequence shown here is derived from an EMBL/GenBank/DDBJ whole genome shotgun (WGS) entry which is preliminary data.</text>
</comment>
<accession>A0A074J2X3</accession>
<keyword evidence="1" id="KW-0812">Transmembrane</keyword>
<proteinExistence type="predicted"/>
<evidence type="ECO:0000256" key="1">
    <source>
        <dbReference type="SAM" id="Phobius"/>
    </source>
</evidence>
<dbReference type="RefSeq" id="WP_051677050.1">
    <property type="nucleotide sequence ID" value="NZ_CP145860.1"/>
</dbReference>
<evidence type="ECO:0000313" key="2">
    <source>
        <dbReference type="EMBL" id="KEO44889.1"/>
    </source>
</evidence>
<keyword evidence="1" id="KW-1133">Transmembrane helix</keyword>
<reference evidence="2 3" key="1">
    <citation type="submission" date="2014-04" db="EMBL/GenBank/DDBJ databases">
        <title>Variable characteristics of bacteriocin-producing Streptococcus salivarius strains isolated from Malaysian subjects.</title>
        <authorList>
            <person name="Philip K."/>
            <person name="Barbour A."/>
        </authorList>
    </citation>
    <scope>NUCLEOTIDE SEQUENCE [LARGE SCALE GENOMIC DNA]</scope>
    <source>
        <strain evidence="2 3">NU10</strain>
    </source>
</reference>
<evidence type="ECO:0000313" key="3">
    <source>
        <dbReference type="Proteomes" id="UP000027855"/>
    </source>
</evidence>
<name>A0A074J2X3_STRSL</name>
<organism evidence="2 3">
    <name type="scientific">Streptococcus salivarius</name>
    <dbReference type="NCBI Taxonomy" id="1304"/>
    <lineage>
        <taxon>Bacteria</taxon>
        <taxon>Bacillati</taxon>
        <taxon>Bacillota</taxon>
        <taxon>Bacilli</taxon>
        <taxon>Lactobacillales</taxon>
        <taxon>Streptococcaceae</taxon>
        <taxon>Streptococcus</taxon>
    </lineage>
</organism>
<feature type="transmembrane region" description="Helical" evidence="1">
    <location>
        <begin position="6"/>
        <end position="38"/>
    </location>
</feature>
<dbReference type="Proteomes" id="UP000027855">
    <property type="component" value="Unassembled WGS sequence"/>
</dbReference>
<gene>
    <name evidence="2" type="ORF">DL07_03200</name>
</gene>
<keyword evidence="1" id="KW-0472">Membrane</keyword>
<dbReference type="AlphaFoldDB" id="A0A074J2X3"/>